<dbReference type="HAMAP" id="MF_00272">
    <property type="entry name" value="GcvH"/>
    <property type="match status" value="1"/>
</dbReference>
<feature type="domain" description="Lipoyl-binding" evidence="3">
    <location>
        <begin position="22"/>
        <end position="104"/>
    </location>
</feature>
<evidence type="ECO:0000259" key="3">
    <source>
        <dbReference type="PROSITE" id="PS50968"/>
    </source>
</evidence>
<comment type="similarity">
    <text evidence="1">Belongs to the GcvH family.</text>
</comment>
<dbReference type="GO" id="GO:0005960">
    <property type="term" value="C:glycine cleavage complex"/>
    <property type="evidence" value="ECO:0007669"/>
    <property type="project" value="InterPro"/>
</dbReference>
<dbReference type="PANTHER" id="PTHR11715">
    <property type="entry name" value="GLYCINE CLEAVAGE SYSTEM H PROTEIN"/>
    <property type="match status" value="1"/>
</dbReference>
<protein>
    <recommendedName>
        <fullName evidence="3">Lipoyl-binding domain-containing protein</fullName>
    </recommendedName>
</protein>
<dbReference type="PROSITE" id="PS50968">
    <property type="entry name" value="BIOTINYL_LIPOYL"/>
    <property type="match status" value="1"/>
</dbReference>
<dbReference type="NCBIfam" id="NF002270">
    <property type="entry name" value="PRK01202.1"/>
    <property type="match status" value="1"/>
</dbReference>
<dbReference type="InterPro" id="IPR033753">
    <property type="entry name" value="GCV_H/Fam206"/>
</dbReference>
<dbReference type="InterPro" id="IPR002930">
    <property type="entry name" value="GCV_H"/>
</dbReference>
<evidence type="ECO:0000313" key="4">
    <source>
        <dbReference type="EMBL" id="SVA01747.1"/>
    </source>
</evidence>
<dbReference type="PANTHER" id="PTHR11715:SF3">
    <property type="entry name" value="GLYCINE CLEAVAGE SYSTEM H PROTEIN-RELATED"/>
    <property type="match status" value="1"/>
</dbReference>
<dbReference type="AlphaFoldDB" id="A0A381SHE1"/>
<dbReference type="NCBIfam" id="TIGR00527">
    <property type="entry name" value="gcvH"/>
    <property type="match status" value="1"/>
</dbReference>
<dbReference type="InterPro" id="IPR017453">
    <property type="entry name" value="GCV_H_sub"/>
</dbReference>
<evidence type="ECO:0000256" key="2">
    <source>
        <dbReference type="ARBA" id="ARBA00022823"/>
    </source>
</evidence>
<dbReference type="Gene3D" id="2.40.50.100">
    <property type="match status" value="1"/>
</dbReference>
<dbReference type="EMBL" id="UINC01002935">
    <property type="protein sequence ID" value="SVA01747.1"/>
    <property type="molecule type" value="Genomic_DNA"/>
</dbReference>
<dbReference type="GO" id="GO:0005737">
    <property type="term" value="C:cytoplasm"/>
    <property type="evidence" value="ECO:0007669"/>
    <property type="project" value="TreeGrafter"/>
</dbReference>
<dbReference type="CDD" id="cd06848">
    <property type="entry name" value="GCS_H"/>
    <property type="match status" value="1"/>
</dbReference>
<evidence type="ECO:0000256" key="1">
    <source>
        <dbReference type="ARBA" id="ARBA00009249"/>
    </source>
</evidence>
<reference evidence="4" key="1">
    <citation type="submission" date="2018-05" db="EMBL/GenBank/DDBJ databases">
        <authorList>
            <person name="Lanie J.A."/>
            <person name="Ng W.-L."/>
            <person name="Kazmierczak K.M."/>
            <person name="Andrzejewski T.M."/>
            <person name="Davidsen T.M."/>
            <person name="Wayne K.J."/>
            <person name="Tettelin H."/>
            <person name="Glass J.I."/>
            <person name="Rusch D."/>
            <person name="Podicherti R."/>
            <person name="Tsui H.-C.T."/>
            <person name="Winkler M.E."/>
        </authorList>
    </citation>
    <scope>NUCLEOTIDE SEQUENCE</scope>
</reference>
<accession>A0A381SHE1</accession>
<dbReference type="SUPFAM" id="SSF51230">
    <property type="entry name" value="Single hybrid motif"/>
    <property type="match status" value="1"/>
</dbReference>
<organism evidence="4">
    <name type="scientific">marine metagenome</name>
    <dbReference type="NCBI Taxonomy" id="408172"/>
    <lineage>
        <taxon>unclassified sequences</taxon>
        <taxon>metagenomes</taxon>
        <taxon>ecological metagenomes</taxon>
    </lineage>
</organism>
<dbReference type="InterPro" id="IPR000089">
    <property type="entry name" value="Biotin_lipoyl"/>
</dbReference>
<keyword evidence="2" id="KW-0450">Lipoyl</keyword>
<sequence>MNVPENLLFTDEHEWINIDDNIATIGITDYAQGELGDIVFIEFPDVNSIFKKGESIGTIEAVKTVADIYIPISGKIVELNDALNDRPETVNNYPFNDGWILKLQITDMDEVSDLMDLEKYKTFIS</sequence>
<dbReference type="Pfam" id="PF01597">
    <property type="entry name" value="GCV_H"/>
    <property type="match status" value="1"/>
</dbReference>
<dbReference type="InterPro" id="IPR003016">
    <property type="entry name" value="2-oxoA_DH_lipoyl-BS"/>
</dbReference>
<dbReference type="GO" id="GO:0009249">
    <property type="term" value="P:protein lipoylation"/>
    <property type="evidence" value="ECO:0007669"/>
    <property type="project" value="TreeGrafter"/>
</dbReference>
<name>A0A381SHE1_9ZZZZ</name>
<dbReference type="GO" id="GO:0019464">
    <property type="term" value="P:glycine decarboxylation via glycine cleavage system"/>
    <property type="evidence" value="ECO:0007669"/>
    <property type="project" value="InterPro"/>
</dbReference>
<proteinExistence type="inferred from homology"/>
<dbReference type="InterPro" id="IPR011053">
    <property type="entry name" value="Single_hybrid_motif"/>
</dbReference>
<gene>
    <name evidence="4" type="ORF">METZ01_LOCUS54601</name>
</gene>
<dbReference type="PROSITE" id="PS00189">
    <property type="entry name" value="LIPOYL"/>
    <property type="match status" value="1"/>
</dbReference>